<accession>A0A7W7MBN7</accession>
<dbReference type="InterPro" id="IPR002645">
    <property type="entry name" value="STAS_dom"/>
</dbReference>
<dbReference type="GO" id="GO:0043856">
    <property type="term" value="F:anti-sigma factor antagonist activity"/>
    <property type="evidence" value="ECO:0007669"/>
    <property type="project" value="TreeGrafter"/>
</dbReference>
<dbReference type="EMBL" id="JACHNB010000001">
    <property type="protein sequence ID" value="MBB4744000.1"/>
    <property type="molecule type" value="Genomic_DNA"/>
</dbReference>
<dbReference type="SUPFAM" id="SSF52091">
    <property type="entry name" value="SpoIIaa-like"/>
    <property type="match status" value="1"/>
</dbReference>
<dbReference type="InterPro" id="IPR036513">
    <property type="entry name" value="STAS_dom_sf"/>
</dbReference>
<reference evidence="2 3" key="1">
    <citation type="submission" date="2020-08" db="EMBL/GenBank/DDBJ databases">
        <title>Sequencing the genomes of 1000 actinobacteria strains.</title>
        <authorList>
            <person name="Klenk H.-P."/>
        </authorList>
    </citation>
    <scope>NUCLEOTIDE SEQUENCE [LARGE SCALE GENOMIC DNA]</scope>
    <source>
        <strain evidence="2 3">DSM 45809</strain>
    </source>
</reference>
<dbReference type="Pfam" id="PF13466">
    <property type="entry name" value="STAS_2"/>
    <property type="match status" value="1"/>
</dbReference>
<evidence type="ECO:0000313" key="3">
    <source>
        <dbReference type="Proteomes" id="UP000546162"/>
    </source>
</evidence>
<dbReference type="RefSeq" id="WP_185044221.1">
    <property type="nucleotide sequence ID" value="NZ_BAABFG010000005.1"/>
</dbReference>
<dbReference type="Proteomes" id="UP000546162">
    <property type="component" value="Unassembled WGS sequence"/>
</dbReference>
<dbReference type="PROSITE" id="PS50801">
    <property type="entry name" value="STAS"/>
    <property type="match status" value="1"/>
</dbReference>
<comment type="caution">
    <text evidence="2">The sequence shown here is derived from an EMBL/GenBank/DDBJ whole genome shotgun (WGS) entry which is preliminary data.</text>
</comment>
<dbReference type="CDD" id="cd07043">
    <property type="entry name" value="STAS_anti-anti-sigma_factors"/>
    <property type="match status" value="1"/>
</dbReference>
<evidence type="ECO:0000313" key="2">
    <source>
        <dbReference type="EMBL" id="MBB4744000.1"/>
    </source>
</evidence>
<feature type="domain" description="STAS" evidence="1">
    <location>
        <begin position="14"/>
        <end position="103"/>
    </location>
</feature>
<dbReference type="Gene3D" id="3.30.750.24">
    <property type="entry name" value="STAS domain"/>
    <property type="match status" value="1"/>
</dbReference>
<dbReference type="PANTHER" id="PTHR33495:SF2">
    <property type="entry name" value="ANTI-SIGMA FACTOR ANTAGONIST TM_1081-RELATED"/>
    <property type="match status" value="1"/>
</dbReference>
<dbReference type="InterPro" id="IPR058548">
    <property type="entry name" value="MlaB-like_STAS"/>
</dbReference>
<proteinExistence type="predicted"/>
<dbReference type="AlphaFoldDB" id="A0A7W7MBN7"/>
<dbReference type="PANTHER" id="PTHR33495">
    <property type="entry name" value="ANTI-SIGMA FACTOR ANTAGONIST TM_1081-RELATED-RELATED"/>
    <property type="match status" value="1"/>
</dbReference>
<sequence length="103" mass="10774">MSAAPMICSTADRIEIYGQLDFAHADRIRESLLAVVNARRGTGRLLVDCSNLTFIDGAGLRALTAASRAAGAAGLHFAVINPSPALRFLLDLLGLSDSLTSSC</sequence>
<evidence type="ECO:0000259" key="1">
    <source>
        <dbReference type="PROSITE" id="PS50801"/>
    </source>
</evidence>
<keyword evidence="3" id="KW-1185">Reference proteome</keyword>
<organism evidence="2 3">
    <name type="scientific">Actinoplanes octamycinicus</name>
    <dbReference type="NCBI Taxonomy" id="135948"/>
    <lineage>
        <taxon>Bacteria</taxon>
        <taxon>Bacillati</taxon>
        <taxon>Actinomycetota</taxon>
        <taxon>Actinomycetes</taxon>
        <taxon>Micromonosporales</taxon>
        <taxon>Micromonosporaceae</taxon>
        <taxon>Actinoplanes</taxon>
    </lineage>
</organism>
<name>A0A7W7MBN7_9ACTN</name>
<protein>
    <submittedName>
        <fullName evidence="2">Anti-sigma B factor antagonist</fullName>
    </submittedName>
</protein>
<gene>
    <name evidence="2" type="ORF">BJY16_007459</name>
</gene>